<reference evidence="1 2" key="1">
    <citation type="journal article" date="2014" name="Mol. Ecol.">
        <title>Evolution of Synechococcus.</title>
        <authorList>
            <person name="Dvorak P."/>
            <person name="Casamatta D."/>
            <person name="Hasler P."/>
            <person name="Poulickova A."/>
            <person name="Ondrej V."/>
            <person name="Sanges R."/>
        </authorList>
    </citation>
    <scope>NUCLEOTIDE SEQUENCE [LARGE SCALE GENOMIC DNA]</scope>
    <source>
        <strain evidence="1 2">CAUP A 1101</strain>
    </source>
</reference>
<evidence type="ECO:0000313" key="2">
    <source>
        <dbReference type="Proteomes" id="UP000030170"/>
    </source>
</evidence>
<dbReference type="SUPFAM" id="SSF53335">
    <property type="entry name" value="S-adenosyl-L-methionine-dependent methyltransferases"/>
    <property type="match status" value="1"/>
</dbReference>
<dbReference type="Proteomes" id="UP000030170">
    <property type="component" value="Unassembled WGS sequence"/>
</dbReference>
<name>A0A098TNP1_9CYAN</name>
<sequence length="247" mass="27810">MRGLVASGLRYLANRIDPKLGHNNAGKQQTNEFLTWVRFAVPGMLGQGNVDAMEYAVANMPPGKPVLEIGSFCGLSTVVLSSLLDKHSKNNPIFTCDKWEFEGQQLGAPLGDSPSVTHDAYQAYVKSTFIRSMQTFTANRLPYTIECLSDEFFLGWFNHQKVVDVFDRPVTLGGEISFCYIDGNHTYEFAKRDFENTDKALVSGGFILFDDSADFSHWEVNQLTREIASGHQYKLVSRNPNYLFRKL</sequence>
<comment type="caution">
    <text evidence="1">The sequence shown here is derived from an EMBL/GenBank/DDBJ whole genome shotgun (WGS) entry which is preliminary data.</text>
</comment>
<evidence type="ECO:0000313" key="1">
    <source>
        <dbReference type="EMBL" id="KGF72453.1"/>
    </source>
</evidence>
<proteinExistence type="predicted"/>
<dbReference type="EMBL" id="JJML01000026">
    <property type="protein sequence ID" value="KGF72453.1"/>
    <property type="molecule type" value="Genomic_DNA"/>
</dbReference>
<dbReference type="Pfam" id="PF13578">
    <property type="entry name" value="Methyltransf_24"/>
    <property type="match status" value="1"/>
</dbReference>
<dbReference type="InterPro" id="IPR029063">
    <property type="entry name" value="SAM-dependent_MTases_sf"/>
</dbReference>
<dbReference type="Gene3D" id="3.40.50.150">
    <property type="entry name" value="Vaccinia Virus protein VP39"/>
    <property type="match status" value="1"/>
</dbReference>
<accession>A0A098TNP1</accession>
<evidence type="ECO:0008006" key="3">
    <source>
        <dbReference type="Google" id="ProtNLM"/>
    </source>
</evidence>
<keyword evidence="2" id="KW-1185">Reference proteome</keyword>
<gene>
    <name evidence="1" type="ORF">DO97_08780</name>
</gene>
<dbReference type="AlphaFoldDB" id="A0A098TNP1"/>
<protein>
    <recommendedName>
        <fullName evidence="3">Methyltransferase</fullName>
    </recommendedName>
</protein>
<organism evidence="1 2">
    <name type="scientific">Neosynechococcus sphagnicola sy1</name>
    <dbReference type="NCBI Taxonomy" id="1497020"/>
    <lineage>
        <taxon>Bacteria</taxon>
        <taxon>Bacillati</taxon>
        <taxon>Cyanobacteriota</taxon>
        <taxon>Cyanophyceae</taxon>
        <taxon>Neosynechococcales</taxon>
        <taxon>Neosynechococcaceae</taxon>
        <taxon>Neosynechococcus</taxon>
    </lineage>
</organism>